<comment type="caution">
    <text evidence="2">The sequence shown here is derived from an EMBL/GenBank/DDBJ whole genome shotgun (WGS) entry which is preliminary data.</text>
</comment>
<protein>
    <recommendedName>
        <fullName evidence="1">J domain-containing protein</fullName>
    </recommendedName>
</protein>
<dbReference type="PROSITE" id="PS50076">
    <property type="entry name" value="DNAJ_2"/>
    <property type="match status" value="1"/>
</dbReference>
<dbReference type="InterPro" id="IPR052276">
    <property type="entry name" value="Diphthamide-biosynth_chaperone"/>
</dbReference>
<dbReference type="Gene3D" id="1.10.287.110">
    <property type="entry name" value="DnaJ domain"/>
    <property type="match status" value="1"/>
</dbReference>
<organism evidence="2 3">
    <name type="scientific">Prymnesium parvum</name>
    <name type="common">Toxic golden alga</name>
    <dbReference type="NCBI Taxonomy" id="97485"/>
    <lineage>
        <taxon>Eukaryota</taxon>
        <taxon>Haptista</taxon>
        <taxon>Haptophyta</taxon>
        <taxon>Prymnesiophyceae</taxon>
        <taxon>Prymnesiales</taxon>
        <taxon>Prymnesiaceae</taxon>
        <taxon>Prymnesium</taxon>
    </lineage>
</organism>
<dbReference type="Pfam" id="PF00226">
    <property type="entry name" value="DnaJ"/>
    <property type="match status" value="1"/>
</dbReference>
<dbReference type="InterPro" id="IPR001623">
    <property type="entry name" value="DnaJ_domain"/>
</dbReference>
<sequence>MALASALPRLAFPRAAVPLRARLLCQPPPTSREIAIRLRNSALLLGVRAEASQKEIKSAYYRLARTTHPDVLGQPKQDEGPGAKVERFDVGVLDDPDGPPSVVRFLEVQAAYDTLIEYHEQLNGSSQPSKKKGPQGRARPLGEVLCDRLKDEAEAVPEVWADIKAQGLTVSPLMLDAIFKACAKPGGGGIEAAREILREGTRLGSIAQPVRCSGLVSLLNWAFQKELDCLDDIVDEVTDEDRTDMNVMGAIGAAYCSGTRSLY</sequence>
<keyword evidence="3" id="KW-1185">Reference proteome</keyword>
<dbReference type="PANTHER" id="PTHR44240">
    <property type="entry name" value="DNAJ DOMAIN (PROKARYOTIC HEAT SHOCK PROTEIN)-RELATED"/>
    <property type="match status" value="1"/>
</dbReference>
<dbReference type="AlphaFoldDB" id="A0AB34IQD6"/>
<dbReference type="SMART" id="SM00271">
    <property type="entry name" value="DnaJ"/>
    <property type="match status" value="1"/>
</dbReference>
<name>A0AB34IQD6_PRYPA</name>
<gene>
    <name evidence="2" type="ORF">AB1Y20_011402</name>
</gene>
<dbReference type="EMBL" id="JBGBPQ010000022">
    <property type="protein sequence ID" value="KAL1503350.1"/>
    <property type="molecule type" value="Genomic_DNA"/>
</dbReference>
<dbReference type="SUPFAM" id="SSF46565">
    <property type="entry name" value="Chaperone J-domain"/>
    <property type="match status" value="1"/>
</dbReference>
<evidence type="ECO:0000313" key="2">
    <source>
        <dbReference type="EMBL" id="KAL1503350.1"/>
    </source>
</evidence>
<accession>A0AB34IQD6</accession>
<feature type="domain" description="J" evidence="1">
    <location>
        <begin position="40"/>
        <end position="120"/>
    </location>
</feature>
<evidence type="ECO:0000259" key="1">
    <source>
        <dbReference type="PROSITE" id="PS50076"/>
    </source>
</evidence>
<dbReference type="PRINTS" id="PR00625">
    <property type="entry name" value="JDOMAIN"/>
</dbReference>
<reference evidence="2 3" key="1">
    <citation type="journal article" date="2024" name="Science">
        <title>Giant polyketide synthase enzymes in the biosynthesis of giant marine polyether toxins.</title>
        <authorList>
            <person name="Fallon T.R."/>
            <person name="Shende V.V."/>
            <person name="Wierzbicki I.H."/>
            <person name="Pendleton A.L."/>
            <person name="Watervoot N.F."/>
            <person name="Auber R.P."/>
            <person name="Gonzalez D.J."/>
            <person name="Wisecaver J.H."/>
            <person name="Moore B.S."/>
        </authorList>
    </citation>
    <scope>NUCLEOTIDE SEQUENCE [LARGE SCALE GENOMIC DNA]</scope>
    <source>
        <strain evidence="2 3">12B1</strain>
    </source>
</reference>
<evidence type="ECO:0000313" key="3">
    <source>
        <dbReference type="Proteomes" id="UP001515480"/>
    </source>
</evidence>
<dbReference type="InterPro" id="IPR036869">
    <property type="entry name" value="J_dom_sf"/>
</dbReference>
<proteinExistence type="predicted"/>
<dbReference type="PANTHER" id="PTHR44240:SF10">
    <property type="entry name" value="J DOMAIN-CONTAINING PROTEIN"/>
    <property type="match status" value="1"/>
</dbReference>
<dbReference type="Proteomes" id="UP001515480">
    <property type="component" value="Unassembled WGS sequence"/>
</dbReference>
<dbReference type="CDD" id="cd06257">
    <property type="entry name" value="DnaJ"/>
    <property type="match status" value="1"/>
</dbReference>